<proteinExistence type="predicted"/>
<protein>
    <recommendedName>
        <fullName evidence="3">F-box domain-containing protein</fullName>
    </recommendedName>
</protein>
<name>A0A0B8N2C0_TALPI</name>
<evidence type="ECO:0008006" key="3">
    <source>
        <dbReference type="Google" id="ProtNLM"/>
    </source>
</evidence>
<sequence length="290" mass="34340">MGSAPIILRLPDELLHRILSSACLQDPPPPPHSARLWAYNPRNAVLNISLTCSHFWRIAHVFPFESVYIQEARIHSAYSTRHQKYHIDPPMIQSWLQIHNTTLKSIKIDELSSQRTKPAGYRFWFDAAKFPNLENLHLSRWLWNSPLDLDDDLAAKERDALSILGAPRLRREEEWLRCLARAALDHRRQRGKCNLEEIWIQFTPEEVGTGIGEEPEPEVEEKEEVYPWDRMDRVCEEIAQQSDGLLKLEYNPPAFSREKWKEDLELKREWRRILETEGRPRRIPRRFLDR</sequence>
<organism evidence="1 2">
    <name type="scientific">Talaromyces pinophilus</name>
    <name type="common">Penicillium pinophilum</name>
    <dbReference type="NCBI Taxonomy" id="128442"/>
    <lineage>
        <taxon>Eukaryota</taxon>
        <taxon>Fungi</taxon>
        <taxon>Dikarya</taxon>
        <taxon>Ascomycota</taxon>
        <taxon>Pezizomycotina</taxon>
        <taxon>Eurotiomycetes</taxon>
        <taxon>Eurotiomycetidae</taxon>
        <taxon>Eurotiales</taxon>
        <taxon>Trichocomaceae</taxon>
        <taxon>Talaromyces</taxon>
        <taxon>Talaromyces sect. Talaromyces</taxon>
    </lineage>
</organism>
<evidence type="ECO:0000313" key="1">
    <source>
        <dbReference type="EMBL" id="GAM33450.1"/>
    </source>
</evidence>
<dbReference type="EMBL" id="DF933800">
    <property type="protein sequence ID" value="GAM33450.1"/>
    <property type="molecule type" value="Genomic_DNA"/>
</dbReference>
<reference evidence="2" key="1">
    <citation type="journal article" date="2015" name="Genome Announc.">
        <title>Draft genome sequence of Talaromyces cellulolyticus strain Y-94, a source of lignocellulosic biomass-degrading enzymes.</title>
        <authorList>
            <person name="Fujii T."/>
            <person name="Koike H."/>
            <person name="Sawayama S."/>
            <person name="Yano S."/>
            <person name="Inoue H."/>
        </authorList>
    </citation>
    <scope>NUCLEOTIDE SEQUENCE [LARGE SCALE GENOMIC DNA]</scope>
    <source>
        <strain evidence="2">Y-94</strain>
    </source>
</reference>
<dbReference type="AlphaFoldDB" id="A0A0B8N2C0"/>
<keyword evidence="2" id="KW-1185">Reference proteome</keyword>
<evidence type="ECO:0000313" key="2">
    <source>
        <dbReference type="Proteomes" id="UP000053095"/>
    </source>
</evidence>
<accession>A0A0B8N2C0</accession>
<gene>
    <name evidence="1" type="ORF">TCE0_004f00348</name>
</gene>
<dbReference type="Proteomes" id="UP000053095">
    <property type="component" value="Unassembled WGS sequence"/>
</dbReference>